<dbReference type="Pfam" id="PF12840">
    <property type="entry name" value="HTH_20"/>
    <property type="match status" value="1"/>
</dbReference>
<dbReference type="Gene3D" id="6.10.140.2180">
    <property type="match status" value="1"/>
</dbReference>
<evidence type="ECO:0000313" key="4">
    <source>
        <dbReference type="Proteomes" id="UP000572680"/>
    </source>
</evidence>
<feature type="domain" description="HTH arsR-type" evidence="2">
    <location>
        <begin position="2"/>
        <end position="87"/>
    </location>
</feature>
<dbReference type="Gene3D" id="1.10.10.10">
    <property type="entry name" value="Winged helix-like DNA-binding domain superfamily/Winged helix DNA-binding domain"/>
    <property type="match status" value="1"/>
</dbReference>
<keyword evidence="3" id="KW-0238">DNA-binding</keyword>
<dbReference type="InterPro" id="IPR036390">
    <property type="entry name" value="WH_DNA-bd_sf"/>
</dbReference>
<dbReference type="InterPro" id="IPR001845">
    <property type="entry name" value="HTH_ArsR_DNA-bd_dom"/>
</dbReference>
<dbReference type="SUPFAM" id="SSF46785">
    <property type="entry name" value="Winged helix' DNA-binding domain"/>
    <property type="match status" value="1"/>
</dbReference>
<dbReference type="SMART" id="SM00418">
    <property type="entry name" value="HTH_ARSR"/>
    <property type="match status" value="1"/>
</dbReference>
<dbReference type="InterPro" id="IPR036388">
    <property type="entry name" value="WH-like_DNA-bd_sf"/>
</dbReference>
<dbReference type="EMBL" id="JACJIA010000015">
    <property type="protein sequence ID" value="MBA8956453.1"/>
    <property type="molecule type" value="Genomic_DNA"/>
</dbReference>
<sequence>MTTLDLLAHPVRLRIVHAMADGRTRTTAELADRVPGAHRATVYRHVAALAEGGVLEVTDERRVRGAVERHYRLRHDRAVITPETAAAMSADDHRRAFTAAMAVLLAEFDAYLDRDAPSPAGDEVGYRQHVLWLTPAERADLIERMRAAITPHLGNAPGDGRAPHLLSPILFPTGEPAR</sequence>
<dbReference type="GO" id="GO:0003700">
    <property type="term" value="F:DNA-binding transcription factor activity"/>
    <property type="evidence" value="ECO:0007669"/>
    <property type="project" value="InterPro"/>
</dbReference>
<protein>
    <submittedName>
        <fullName evidence="3">DNA-binding transcriptional ArsR family regulator</fullName>
    </submittedName>
</protein>
<dbReference type="GO" id="GO:0003677">
    <property type="term" value="F:DNA binding"/>
    <property type="evidence" value="ECO:0007669"/>
    <property type="project" value="UniProtKB-KW"/>
</dbReference>
<dbReference type="CDD" id="cd00090">
    <property type="entry name" value="HTH_ARSR"/>
    <property type="match status" value="1"/>
</dbReference>
<evidence type="ECO:0000259" key="2">
    <source>
        <dbReference type="SMART" id="SM00418"/>
    </source>
</evidence>
<keyword evidence="4" id="KW-1185">Reference proteome</keyword>
<proteinExistence type="predicted"/>
<dbReference type="InterPro" id="IPR011991">
    <property type="entry name" value="ArsR-like_HTH"/>
</dbReference>
<gene>
    <name evidence="3" type="ORF">HNR61_008135</name>
</gene>
<dbReference type="RefSeq" id="WP_182848359.1">
    <property type="nucleotide sequence ID" value="NZ_BAAALP010000113.1"/>
</dbReference>
<evidence type="ECO:0000256" key="1">
    <source>
        <dbReference type="SAM" id="MobiDB-lite"/>
    </source>
</evidence>
<reference evidence="3 4" key="1">
    <citation type="submission" date="2020-08" db="EMBL/GenBank/DDBJ databases">
        <title>Genomic Encyclopedia of Type Strains, Phase IV (KMG-IV): sequencing the most valuable type-strain genomes for metagenomic binning, comparative biology and taxonomic classification.</title>
        <authorList>
            <person name="Goeker M."/>
        </authorList>
    </citation>
    <scope>NUCLEOTIDE SEQUENCE [LARGE SCALE GENOMIC DNA]</scope>
    <source>
        <strain evidence="3 4">DSM 44197</strain>
    </source>
</reference>
<comment type="caution">
    <text evidence="3">The sequence shown here is derived from an EMBL/GenBank/DDBJ whole genome shotgun (WGS) entry which is preliminary data.</text>
</comment>
<accession>A0A7W3LY65</accession>
<dbReference type="AlphaFoldDB" id="A0A7W3LY65"/>
<name>A0A7W3LY65_ACTNM</name>
<dbReference type="Proteomes" id="UP000572680">
    <property type="component" value="Unassembled WGS sequence"/>
</dbReference>
<evidence type="ECO:0000313" key="3">
    <source>
        <dbReference type="EMBL" id="MBA8956453.1"/>
    </source>
</evidence>
<organism evidence="3 4">
    <name type="scientific">Actinomadura namibiensis</name>
    <dbReference type="NCBI Taxonomy" id="182080"/>
    <lineage>
        <taxon>Bacteria</taxon>
        <taxon>Bacillati</taxon>
        <taxon>Actinomycetota</taxon>
        <taxon>Actinomycetes</taxon>
        <taxon>Streptosporangiales</taxon>
        <taxon>Thermomonosporaceae</taxon>
        <taxon>Actinomadura</taxon>
    </lineage>
</organism>
<feature type="region of interest" description="Disordered" evidence="1">
    <location>
        <begin position="154"/>
        <end position="178"/>
    </location>
</feature>